<gene>
    <name evidence="1" type="ORF">Q4Q35_12450</name>
</gene>
<protein>
    <recommendedName>
        <fullName evidence="3">DUF4236 domain-containing protein</fullName>
    </recommendedName>
</protein>
<reference evidence="1" key="1">
    <citation type="submission" date="2023-07" db="EMBL/GenBank/DDBJ databases">
        <title>Two novel species in the genus Flavivirga.</title>
        <authorList>
            <person name="Kwon K."/>
        </authorList>
    </citation>
    <scope>NUCLEOTIDE SEQUENCE</scope>
    <source>
        <strain evidence="1">KCTC 52353</strain>
    </source>
</reference>
<comment type="caution">
    <text evidence="1">The sequence shown here is derived from an EMBL/GenBank/DDBJ whole genome shotgun (WGS) entry which is preliminary data.</text>
</comment>
<evidence type="ECO:0008006" key="3">
    <source>
        <dbReference type="Google" id="ProtNLM"/>
    </source>
</evidence>
<evidence type="ECO:0000313" key="1">
    <source>
        <dbReference type="EMBL" id="MDO5970619.1"/>
    </source>
</evidence>
<sequence>MRHFLKSIASLSIKKVTKYGRILAVPAGRQVLGNRKSQDDFYVKKS</sequence>
<dbReference type="RefSeq" id="WP_303278308.1">
    <property type="nucleotide sequence ID" value="NZ_JAUOEK010000120.1"/>
</dbReference>
<accession>A0ABT8WBV8</accession>
<organism evidence="1 2">
    <name type="scientific">Flavivirga aquimarina</name>
    <dbReference type="NCBI Taxonomy" id="2027862"/>
    <lineage>
        <taxon>Bacteria</taxon>
        <taxon>Pseudomonadati</taxon>
        <taxon>Bacteroidota</taxon>
        <taxon>Flavobacteriia</taxon>
        <taxon>Flavobacteriales</taxon>
        <taxon>Flavobacteriaceae</taxon>
        <taxon>Flavivirga</taxon>
    </lineage>
</organism>
<name>A0ABT8WBV8_9FLAO</name>
<evidence type="ECO:0000313" key="2">
    <source>
        <dbReference type="Proteomes" id="UP001176883"/>
    </source>
</evidence>
<dbReference type="EMBL" id="JAUOEK010000120">
    <property type="protein sequence ID" value="MDO5970619.1"/>
    <property type="molecule type" value="Genomic_DNA"/>
</dbReference>
<keyword evidence="2" id="KW-1185">Reference proteome</keyword>
<proteinExistence type="predicted"/>
<dbReference type="Proteomes" id="UP001176883">
    <property type="component" value="Unassembled WGS sequence"/>
</dbReference>